<dbReference type="InterPro" id="IPR045229">
    <property type="entry name" value="TPP_enz"/>
</dbReference>
<evidence type="ECO:0000259" key="4">
    <source>
        <dbReference type="Pfam" id="PF00205"/>
    </source>
</evidence>
<evidence type="ECO:0000259" key="6">
    <source>
        <dbReference type="Pfam" id="PF02776"/>
    </source>
</evidence>
<gene>
    <name evidence="7" type="ORF">D6851_05720</name>
</gene>
<dbReference type="GO" id="GO:0019752">
    <property type="term" value="P:carboxylic acid metabolic process"/>
    <property type="evidence" value="ECO:0007669"/>
    <property type="project" value="UniProtKB-ARBA"/>
</dbReference>
<evidence type="ECO:0000256" key="3">
    <source>
        <dbReference type="RuleBase" id="RU362132"/>
    </source>
</evidence>
<dbReference type="OrthoDB" id="4494979at2"/>
<dbReference type="NCBIfam" id="NF005485">
    <property type="entry name" value="PRK07092.1"/>
    <property type="match status" value="1"/>
</dbReference>
<accession>A0A420EPU5</accession>
<dbReference type="Gene3D" id="3.40.50.970">
    <property type="match status" value="2"/>
</dbReference>
<dbReference type="CDD" id="cd07035">
    <property type="entry name" value="TPP_PYR_POX_like"/>
    <property type="match status" value="1"/>
</dbReference>
<dbReference type="PANTHER" id="PTHR18968">
    <property type="entry name" value="THIAMINE PYROPHOSPHATE ENZYMES"/>
    <property type="match status" value="1"/>
</dbReference>
<feature type="domain" description="Thiamine pyrophosphate enzyme N-terminal TPP-binding" evidence="6">
    <location>
        <begin position="7"/>
        <end position="106"/>
    </location>
</feature>
<dbReference type="EC" id="4.1.1.7" evidence="7"/>
<dbReference type="Proteomes" id="UP000284395">
    <property type="component" value="Unassembled WGS sequence"/>
</dbReference>
<organism evidence="7 8">
    <name type="scientific">Altericroceibacterium spongiae</name>
    <dbReference type="NCBI Taxonomy" id="2320269"/>
    <lineage>
        <taxon>Bacteria</taxon>
        <taxon>Pseudomonadati</taxon>
        <taxon>Pseudomonadota</taxon>
        <taxon>Alphaproteobacteria</taxon>
        <taxon>Sphingomonadales</taxon>
        <taxon>Erythrobacteraceae</taxon>
        <taxon>Altericroceibacterium</taxon>
    </lineage>
</organism>
<proteinExistence type="inferred from homology"/>
<dbReference type="PANTHER" id="PTHR18968:SF133">
    <property type="entry name" value="BENZOYLFORMATE DECARBOXYLASE"/>
    <property type="match status" value="1"/>
</dbReference>
<dbReference type="GO" id="GO:0050660">
    <property type="term" value="F:flavin adenine dinucleotide binding"/>
    <property type="evidence" value="ECO:0007669"/>
    <property type="project" value="TreeGrafter"/>
</dbReference>
<name>A0A420EPU5_9SPHN</name>
<dbReference type="AlphaFoldDB" id="A0A420EPU5"/>
<feature type="domain" description="Thiamine pyrophosphate enzyme TPP-binding" evidence="5">
    <location>
        <begin position="387"/>
        <end position="515"/>
    </location>
</feature>
<dbReference type="GO" id="GO:0050695">
    <property type="term" value="F:benzoylformate decarboxylase activity"/>
    <property type="evidence" value="ECO:0007669"/>
    <property type="project" value="UniProtKB-EC"/>
</dbReference>
<dbReference type="Gene3D" id="3.40.50.1220">
    <property type="entry name" value="TPP-binding domain"/>
    <property type="match status" value="1"/>
</dbReference>
<dbReference type="InterPro" id="IPR012001">
    <property type="entry name" value="Thiamin_PyroP_enz_TPP-bd_dom"/>
</dbReference>
<dbReference type="InterPro" id="IPR011766">
    <property type="entry name" value="TPP_enzyme_TPP-bd"/>
</dbReference>
<feature type="domain" description="Thiamine pyrophosphate enzyme central" evidence="4">
    <location>
        <begin position="191"/>
        <end position="326"/>
    </location>
</feature>
<evidence type="ECO:0000313" key="7">
    <source>
        <dbReference type="EMBL" id="RKF22702.1"/>
    </source>
</evidence>
<dbReference type="Pfam" id="PF00205">
    <property type="entry name" value="TPP_enzyme_M"/>
    <property type="match status" value="1"/>
</dbReference>
<dbReference type="EMBL" id="RAPF01000002">
    <property type="protein sequence ID" value="RKF22702.1"/>
    <property type="molecule type" value="Genomic_DNA"/>
</dbReference>
<comment type="similarity">
    <text evidence="1 3">Belongs to the TPP enzyme family.</text>
</comment>
<sequence length="519" mass="55140">MPNSRPTVREVSFEIFQHFGVDRLFGNPGSTELPMLKAMPEGFDYVLGLNEAVVVGMADGYARSSGKPALVNLHSSAGTGHALGNLFTAFRNHAPIVVTAGQQARSILPYDPFLFAERPTEFPQPYVKWACEPARPEDVPQALLRAFHIALTPPMGPVFVSIPVDDWDRECDRPGLPELHMETLAAPHNIDLLARRFNRASHPALVLGTGSADSHSWDSAIALAERSGASVWVAPFAARDVFPEDHPQFAGFLPAMREDIVRLLDGHDMILVAGAPVFTYHVEGEGPHWPPHATLAALSDTESHLAALPGDALGVLGSVAPALAALAEKVQPRAFAGSAHALAAPEARMTDSYVLSRIAALRPANAVVVEEAPTARGPMHDNLPILREGGFFTCASGGLGYGLPAAIGAALGQNDKVLAVLGDGGAMYTIQGLYSARLHQTDISFLILNNSAYAALQGFASHFGMNSVPGTDLTGIDFVQLAQAQGVAARKVEETGDLDAALEWSFAQDGPSLLDLRIT</sequence>
<reference evidence="7 8" key="1">
    <citation type="submission" date="2018-09" db="EMBL/GenBank/DDBJ databases">
        <title>Altererythrobacter spongiae sp. nov., isolated from a marine sponge.</title>
        <authorList>
            <person name="Zhuang L."/>
            <person name="Luo L."/>
        </authorList>
    </citation>
    <scope>NUCLEOTIDE SEQUENCE [LARGE SCALE GENOMIC DNA]</scope>
    <source>
        <strain evidence="7 8">HN-Y73</strain>
    </source>
</reference>
<dbReference type="GO" id="GO:0003984">
    <property type="term" value="F:acetolactate synthase activity"/>
    <property type="evidence" value="ECO:0007669"/>
    <property type="project" value="TreeGrafter"/>
</dbReference>
<evidence type="ECO:0000256" key="1">
    <source>
        <dbReference type="ARBA" id="ARBA00007812"/>
    </source>
</evidence>
<comment type="caution">
    <text evidence="7">The sequence shown here is derived from an EMBL/GenBank/DDBJ whole genome shotgun (WGS) entry which is preliminary data.</text>
</comment>
<dbReference type="Pfam" id="PF02776">
    <property type="entry name" value="TPP_enzyme_N"/>
    <property type="match status" value="1"/>
</dbReference>
<dbReference type="SUPFAM" id="SSF52467">
    <property type="entry name" value="DHS-like NAD/FAD-binding domain"/>
    <property type="match status" value="1"/>
</dbReference>
<dbReference type="RefSeq" id="WP_120323896.1">
    <property type="nucleotide sequence ID" value="NZ_RAPF01000002.1"/>
</dbReference>
<dbReference type="Pfam" id="PF02775">
    <property type="entry name" value="TPP_enzyme_C"/>
    <property type="match status" value="1"/>
</dbReference>
<dbReference type="InterPro" id="IPR012000">
    <property type="entry name" value="Thiamin_PyroP_enz_cen_dom"/>
</dbReference>
<keyword evidence="7" id="KW-0456">Lyase</keyword>
<evidence type="ECO:0000313" key="8">
    <source>
        <dbReference type="Proteomes" id="UP000284395"/>
    </source>
</evidence>
<dbReference type="SUPFAM" id="SSF52518">
    <property type="entry name" value="Thiamin diphosphate-binding fold (THDP-binding)"/>
    <property type="match status" value="2"/>
</dbReference>
<evidence type="ECO:0000256" key="2">
    <source>
        <dbReference type="ARBA" id="ARBA00023052"/>
    </source>
</evidence>
<evidence type="ECO:0000259" key="5">
    <source>
        <dbReference type="Pfam" id="PF02775"/>
    </source>
</evidence>
<protein>
    <submittedName>
        <fullName evidence="7">Benzoylformate decarboxylase</fullName>
        <ecNumber evidence="7">4.1.1.7</ecNumber>
    </submittedName>
</protein>
<dbReference type="GO" id="GO:0000287">
    <property type="term" value="F:magnesium ion binding"/>
    <property type="evidence" value="ECO:0007669"/>
    <property type="project" value="InterPro"/>
</dbReference>
<dbReference type="InterPro" id="IPR029035">
    <property type="entry name" value="DHS-like_NAD/FAD-binding_dom"/>
</dbReference>
<keyword evidence="2 3" id="KW-0786">Thiamine pyrophosphate</keyword>
<dbReference type="CDD" id="cd02002">
    <property type="entry name" value="TPP_BFDC"/>
    <property type="match status" value="1"/>
</dbReference>
<dbReference type="GO" id="GO:0030976">
    <property type="term" value="F:thiamine pyrophosphate binding"/>
    <property type="evidence" value="ECO:0007669"/>
    <property type="project" value="InterPro"/>
</dbReference>
<keyword evidence="8" id="KW-1185">Reference proteome</keyword>
<dbReference type="InterPro" id="IPR029061">
    <property type="entry name" value="THDP-binding"/>
</dbReference>